<keyword evidence="3" id="KW-0472">Membrane</keyword>
<proteinExistence type="predicted"/>
<evidence type="ECO:0000256" key="2">
    <source>
        <dbReference type="SAM" id="MobiDB-lite"/>
    </source>
</evidence>
<reference evidence="4" key="2">
    <citation type="submission" date="2017-06" db="EMBL/GenBank/DDBJ databases">
        <title>WGS assembly of Brachypodium distachyon.</title>
        <authorList>
            <consortium name="The International Brachypodium Initiative"/>
            <person name="Lucas S."/>
            <person name="Harmon-Smith M."/>
            <person name="Lail K."/>
            <person name="Tice H."/>
            <person name="Grimwood J."/>
            <person name="Bruce D."/>
            <person name="Barry K."/>
            <person name="Shu S."/>
            <person name="Lindquist E."/>
            <person name="Wang M."/>
            <person name="Pitluck S."/>
            <person name="Vogel J.P."/>
            <person name="Garvin D.F."/>
            <person name="Mockler T.C."/>
            <person name="Schmutz J."/>
            <person name="Rokhsar D."/>
            <person name="Bevan M.W."/>
        </authorList>
    </citation>
    <scope>NUCLEOTIDE SEQUENCE</scope>
    <source>
        <strain evidence="4">Bd21</strain>
    </source>
</reference>
<dbReference type="InterPro" id="IPR023201">
    <property type="entry name" value="SecY_dom_sf"/>
</dbReference>
<dbReference type="Proteomes" id="UP000008810">
    <property type="component" value="Chromosome 4"/>
</dbReference>
<dbReference type="InterPro" id="IPR002208">
    <property type="entry name" value="SecY/SEC61-alpha"/>
</dbReference>
<organism evidence="4">
    <name type="scientific">Brachypodium distachyon</name>
    <name type="common">Purple false brome</name>
    <name type="synonym">Trachynia distachya</name>
    <dbReference type="NCBI Taxonomy" id="15368"/>
    <lineage>
        <taxon>Eukaryota</taxon>
        <taxon>Viridiplantae</taxon>
        <taxon>Streptophyta</taxon>
        <taxon>Embryophyta</taxon>
        <taxon>Tracheophyta</taxon>
        <taxon>Spermatophyta</taxon>
        <taxon>Magnoliopsida</taxon>
        <taxon>Liliopsida</taxon>
        <taxon>Poales</taxon>
        <taxon>Poaceae</taxon>
        <taxon>BOP clade</taxon>
        <taxon>Pooideae</taxon>
        <taxon>Stipodae</taxon>
        <taxon>Brachypodieae</taxon>
        <taxon>Brachypodium</taxon>
    </lineage>
</organism>
<dbReference type="GO" id="GO:0031204">
    <property type="term" value="P:post-translational protein targeting to membrane, translocation"/>
    <property type="evidence" value="ECO:0000318"/>
    <property type="project" value="GO_Central"/>
</dbReference>
<dbReference type="OrthoDB" id="679751at2759"/>
<feature type="transmembrane region" description="Helical" evidence="3">
    <location>
        <begin position="284"/>
        <end position="306"/>
    </location>
</feature>
<keyword evidence="6" id="KW-1185">Reference proteome</keyword>
<dbReference type="GO" id="GO:0008320">
    <property type="term" value="F:protein transmembrane transporter activity"/>
    <property type="evidence" value="ECO:0000318"/>
    <property type="project" value="GO_Central"/>
</dbReference>
<dbReference type="GO" id="GO:0005784">
    <property type="term" value="C:Sec61 translocon complex"/>
    <property type="evidence" value="ECO:0000318"/>
    <property type="project" value="GO_Central"/>
</dbReference>
<evidence type="ECO:0000313" key="4">
    <source>
        <dbReference type="EMBL" id="PNT63814.1"/>
    </source>
</evidence>
<feature type="region of interest" description="Disordered" evidence="2">
    <location>
        <begin position="88"/>
        <end position="113"/>
    </location>
</feature>
<evidence type="ECO:0000256" key="3">
    <source>
        <dbReference type="SAM" id="Phobius"/>
    </source>
</evidence>
<dbReference type="Gene3D" id="1.10.3370.10">
    <property type="entry name" value="SecY subunit domain"/>
    <property type="match status" value="1"/>
</dbReference>
<dbReference type="GO" id="GO:0006616">
    <property type="term" value="P:SRP-dependent cotranslational protein targeting to membrane, translocation"/>
    <property type="evidence" value="ECO:0000318"/>
    <property type="project" value="GO_Central"/>
</dbReference>
<comment type="subcellular location">
    <subcellularLocation>
        <location evidence="1">Plastid</location>
        <location evidence="1">Chloroplast thylakoid membrane</location>
        <topology evidence="1">Multi-pass membrane protein</topology>
    </subcellularLocation>
</comment>
<evidence type="ECO:0000313" key="6">
    <source>
        <dbReference type="Proteomes" id="UP000008810"/>
    </source>
</evidence>
<evidence type="ECO:0000313" key="5">
    <source>
        <dbReference type="EnsemblPlants" id="PNT63814"/>
    </source>
</evidence>
<dbReference type="EnsemblPlants" id="PNT63814">
    <property type="protein sequence ID" value="PNT63814"/>
    <property type="gene ID" value="BRADI_4g21273v3"/>
</dbReference>
<dbReference type="GO" id="GO:0005048">
    <property type="term" value="F:signal sequence binding"/>
    <property type="evidence" value="ECO:0000318"/>
    <property type="project" value="GO_Central"/>
</dbReference>
<accession>A0A2K2CP60</accession>
<dbReference type="EMBL" id="CM000883">
    <property type="protein sequence ID" value="PNT63814.1"/>
    <property type="molecule type" value="Genomic_DNA"/>
</dbReference>
<protein>
    <submittedName>
        <fullName evidence="4 5">Uncharacterized protein</fullName>
    </submittedName>
</protein>
<sequence>MGGSGGWWCVAGGAEWLGFDLKRRWRSKRWGGGSVGWSVHGHKKEIMASCGRGEDKRTDLYTSGNVLIAEIGRPGMLTQDEIGRLTSRRRGGTCRRGEQRGPGRPAALVRRRQRRLPQTRSLERVTACYLLSHCSLPPTFVIAYNLFSVSLLLKALTGVHGDLMATFAFFLLVLHLQGFHVPLPPLRKTMPDGKPCELQASYRVNKSYLACAPIIFQGLLLSNTCFISEVYRCRDYTLHLGEISWSNLLGKWERSKQFGKLIPVSGMAYYLTTPPTWADATSDLINVCIYDVFLLMGCALVSAAWFRIRACAQRYQARLLGPETISFNQWTRHVIRGCIYRGILHWCADPPGGIHGRNWLWHWNYARRDHHIF</sequence>
<dbReference type="STRING" id="15368.A0A2K2CP60"/>
<dbReference type="AlphaFoldDB" id="A0A2K2CP60"/>
<keyword evidence="3" id="KW-0812">Transmembrane</keyword>
<gene>
    <name evidence="5" type="primary">LOC104584579</name>
    <name evidence="4" type="ORF">BRADI_4g21273v3</name>
</gene>
<dbReference type="PANTHER" id="PTHR10906">
    <property type="entry name" value="SECY/SEC61-ALPHA FAMILY MEMBER"/>
    <property type="match status" value="1"/>
</dbReference>
<reference evidence="5" key="3">
    <citation type="submission" date="2018-08" db="UniProtKB">
        <authorList>
            <consortium name="EnsemblPlants"/>
        </authorList>
    </citation>
    <scope>IDENTIFICATION</scope>
    <source>
        <strain evidence="5">cv. Bd21</strain>
    </source>
</reference>
<keyword evidence="3" id="KW-1133">Transmembrane helix</keyword>
<dbReference type="GO" id="GO:0043022">
    <property type="term" value="F:ribosome binding"/>
    <property type="evidence" value="ECO:0000318"/>
    <property type="project" value="GO_Central"/>
</dbReference>
<feature type="transmembrane region" description="Helical" evidence="3">
    <location>
        <begin position="163"/>
        <end position="183"/>
    </location>
</feature>
<reference evidence="4 5" key="1">
    <citation type="journal article" date="2010" name="Nature">
        <title>Genome sequencing and analysis of the model grass Brachypodium distachyon.</title>
        <authorList>
            <consortium name="International Brachypodium Initiative"/>
        </authorList>
    </citation>
    <scope>NUCLEOTIDE SEQUENCE [LARGE SCALE GENOMIC DNA]</scope>
    <source>
        <strain evidence="4 5">Bd21</strain>
    </source>
</reference>
<dbReference type="GO" id="GO:0009535">
    <property type="term" value="C:chloroplast thylakoid membrane"/>
    <property type="evidence" value="ECO:0007669"/>
    <property type="project" value="UniProtKB-SubCell"/>
</dbReference>
<evidence type="ECO:0000256" key="1">
    <source>
        <dbReference type="ARBA" id="ARBA00004454"/>
    </source>
</evidence>
<feature type="transmembrane region" description="Helical" evidence="3">
    <location>
        <begin position="121"/>
        <end position="143"/>
    </location>
</feature>
<dbReference type="SUPFAM" id="SSF103491">
    <property type="entry name" value="Preprotein translocase SecY subunit"/>
    <property type="match status" value="1"/>
</dbReference>
<dbReference type="Gramene" id="PNT63814">
    <property type="protein sequence ID" value="PNT63814"/>
    <property type="gene ID" value="BRADI_4g21273v3"/>
</dbReference>
<name>A0A2K2CP60_BRADI</name>